<reference evidence="1 2" key="1">
    <citation type="submission" date="2021-06" db="EMBL/GenBank/DDBJ databases">
        <authorList>
            <person name="Kallberg Y."/>
            <person name="Tangrot J."/>
            <person name="Rosling A."/>
        </authorList>
    </citation>
    <scope>NUCLEOTIDE SEQUENCE [LARGE SCALE GENOMIC DNA]</scope>
    <source>
        <strain evidence="1 2">120-4 pot B 10/14</strain>
    </source>
</reference>
<proteinExistence type="predicted"/>
<organism evidence="1 2">
    <name type="scientific">Gigaspora margarita</name>
    <dbReference type="NCBI Taxonomy" id="4874"/>
    <lineage>
        <taxon>Eukaryota</taxon>
        <taxon>Fungi</taxon>
        <taxon>Fungi incertae sedis</taxon>
        <taxon>Mucoromycota</taxon>
        <taxon>Glomeromycotina</taxon>
        <taxon>Glomeromycetes</taxon>
        <taxon>Diversisporales</taxon>
        <taxon>Gigasporaceae</taxon>
        <taxon>Gigaspora</taxon>
    </lineage>
</organism>
<protein>
    <submittedName>
        <fullName evidence="1">24415_t:CDS:1</fullName>
    </submittedName>
</protein>
<name>A0ABN7XKJ1_GIGMA</name>
<evidence type="ECO:0000313" key="2">
    <source>
        <dbReference type="Proteomes" id="UP000789901"/>
    </source>
</evidence>
<gene>
    <name evidence="1" type="ORF">GMARGA_LOCUS43310</name>
</gene>
<dbReference type="Proteomes" id="UP000789901">
    <property type="component" value="Unassembled WGS sequence"/>
</dbReference>
<evidence type="ECO:0000313" key="1">
    <source>
        <dbReference type="EMBL" id="CAG8854489.1"/>
    </source>
</evidence>
<keyword evidence="2" id="KW-1185">Reference proteome</keyword>
<sequence>MSGYMCPTCAYAFTSKIGYSQPRNSCVKTIDYNDDSQMPLNLYSKSHSFMKVFKKIQDNRP</sequence>
<accession>A0ABN7XKJ1</accession>
<comment type="caution">
    <text evidence="1">The sequence shown here is derived from an EMBL/GenBank/DDBJ whole genome shotgun (WGS) entry which is preliminary data.</text>
</comment>
<feature type="non-terminal residue" evidence="1">
    <location>
        <position position="61"/>
    </location>
</feature>
<dbReference type="EMBL" id="CAJVQB010138678">
    <property type="protein sequence ID" value="CAG8854489.1"/>
    <property type="molecule type" value="Genomic_DNA"/>
</dbReference>